<evidence type="ECO:0000256" key="10">
    <source>
        <dbReference type="RuleBase" id="RU003879"/>
    </source>
</evidence>
<evidence type="ECO:0000256" key="11">
    <source>
        <dbReference type="SAM" id="Phobius"/>
    </source>
</evidence>
<accession>A0A0H3A4U4</accession>
<keyword evidence="3" id="KW-1003">Cell membrane</keyword>
<keyword evidence="7 11" id="KW-1133">Transmembrane helix</keyword>
<keyword evidence="4" id="KW-0997">Cell inner membrane</keyword>
<reference evidence="13" key="1">
    <citation type="journal article" date="2009" name="Environ. Microbiol.">
        <title>Contribution of mobile genetic elements to Desulfovibrio vulgaris genome plasticity.</title>
        <authorList>
            <person name="Walker C.B."/>
            <person name="Stolyar S."/>
            <person name="Chivian D."/>
            <person name="Pinel N."/>
            <person name="Gabster J.A."/>
            <person name="Dehal P.S."/>
            <person name="He Z."/>
            <person name="Yang Z.K."/>
            <person name="Yen H.C."/>
            <person name="Zhou J."/>
            <person name="Wall J.D."/>
            <person name="Hazen T.C."/>
            <person name="Arkin A.P."/>
            <person name="Stahl D.A."/>
        </authorList>
    </citation>
    <scope>NUCLEOTIDE SEQUENCE [LARGE SCALE GENOMIC DNA]</scope>
    <source>
        <strain evidence="13">DP4</strain>
    </source>
</reference>
<evidence type="ECO:0000313" key="13">
    <source>
        <dbReference type="Proteomes" id="UP000009173"/>
    </source>
</evidence>
<comment type="similarity">
    <text evidence="2 10">Belongs to the ExbD/TolR family.</text>
</comment>
<keyword evidence="5 12" id="KW-0132">Cell division</keyword>
<dbReference type="Gene3D" id="3.30.420.270">
    <property type="match status" value="1"/>
</dbReference>
<proteinExistence type="inferred from homology"/>
<gene>
    <name evidence="12" type="ordered locus">Dvul_0281</name>
</gene>
<dbReference type="PANTHER" id="PTHR30558:SF7">
    <property type="entry name" value="TOL-PAL SYSTEM PROTEIN TOLR"/>
    <property type="match status" value="1"/>
</dbReference>
<organism evidence="12 13">
    <name type="scientific">Nitratidesulfovibrio vulgaris (strain DP4)</name>
    <name type="common">Desulfovibrio vulgaris</name>
    <dbReference type="NCBI Taxonomy" id="391774"/>
    <lineage>
        <taxon>Bacteria</taxon>
        <taxon>Pseudomonadati</taxon>
        <taxon>Thermodesulfobacteriota</taxon>
        <taxon>Desulfovibrionia</taxon>
        <taxon>Desulfovibrionales</taxon>
        <taxon>Desulfovibrionaceae</taxon>
        <taxon>Nitratidesulfovibrio</taxon>
    </lineage>
</organism>
<dbReference type="InterPro" id="IPR003400">
    <property type="entry name" value="ExbD"/>
</dbReference>
<dbReference type="GO" id="GO:0005886">
    <property type="term" value="C:plasma membrane"/>
    <property type="evidence" value="ECO:0007669"/>
    <property type="project" value="UniProtKB-SubCell"/>
</dbReference>
<dbReference type="Pfam" id="PF02472">
    <property type="entry name" value="ExbD"/>
    <property type="match status" value="1"/>
</dbReference>
<feature type="transmembrane region" description="Helical" evidence="11">
    <location>
        <begin position="20"/>
        <end position="38"/>
    </location>
</feature>
<evidence type="ECO:0000256" key="6">
    <source>
        <dbReference type="ARBA" id="ARBA00022692"/>
    </source>
</evidence>
<evidence type="ECO:0000256" key="8">
    <source>
        <dbReference type="ARBA" id="ARBA00023136"/>
    </source>
</evidence>
<dbReference type="Proteomes" id="UP000009173">
    <property type="component" value="Chromosome"/>
</dbReference>
<dbReference type="HOGENOM" id="CLU_085305_1_3_7"/>
<evidence type="ECO:0000256" key="7">
    <source>
        <dbReference type="ARBA" id="ARBA00022989"/>
    </source>
</evidence>
<name>A0A0H3A4U4_NITV4</name>
<dbReference type="AlphaFoldDB" id="A0A0H3A4U4"/>
<dbReference type="KEGG" id="dvl:Dvul_0281"/>
<keyword evidence="10" id="KW-0813">Transport</keyword>
<evidence type="ECO:0000256" key="2">
    <source>
        <dbReference type="ARBA" id="ARBA00005811"/>
    </source>
</evidence>
<sequence length="139" mass="15473">MGASVGNKGGFVAEINVTPFVDVMLVLLIIFMVTAPMMSEGLEVDLPQTRTVEVLPTDSDHLVLTIRKDGVMYLDEYKVVPEELEDYLRRLVKEKNKTLFLHADKDVPYGVVVDVMGRIKGAGIEKLGVVAEREDPKKK</sequence>
<dbReference type="GO" id="GO:0015031">
    <property type="term" value="P:protein transport"/>
    <property type="evidence" value="ECO:0007669"/>
    <property type="project" value="UniProtKB-KW"/>
</dbReference>
<keyword evidence="8 11" id="KW-0472">Membrane</keyword>
<dbReference type="GO" id="GO:0022857">
    <property type="term" value="F:transmembrane transporter activity"/>
    <property type="evidence" value="ECO:0007669"/>
    <property type="project" value="InterPro"/>
</dbReference>
<evidence type="ECO:0000256" key="3">
    <source>
        <dbReference type="ARBA" id="ARBA00022475"/>
    </source>
</evidence>
<evidence type="ECO:0000313" key="12">
    <source>
        <dbReference type="EMBL" id="ABM27304.1"/>
    </source>
</evidence>
<evidence type="ECO:0000256" key="4">
    <source>
        <dbReference type="ARBA" id="ARBA00022519"/>
    </source>
</evidence>
<dbReference type="InterPro" id="IPR014168">
    <property type="entry name" value="Tol-Pal_TolR"/>
</dbReference>
<dbReference type="EMBL" id="CP000527">
    <property type="protein sequence ID" value="ABM27304.1"/>
    <property type="molecule type" value="Genomic_DNA"/>
</dbReference>
<evidence type="ECO:0000256" key="1">
    <source>
        <dbReference type="ARBA" id="ARBA00004162"/>
    </source>
</evidence>
<dbReference type="GO" id="GO:0051301">
    <property type="term" value="P:cell division"/>
    <property type="evidence" value="ECO:0007669"/>
    <property type="project" value="UniProtKB-KW"/>
</dbReference>
<keyword evidence="10" id="KW-0653">Protein transport</keyword>
<protein>
    <submittedName>
        <fullName evidence="12">Cell division and transport-associated protein TolR</fullName>
    </submittedName>
</protein>
<keyword evidence="9" id="KW-0131">Cell cycle</keyword>
<evidence type="ECO:0000256" key="5">
    <source>
        <dbReference type="ARBA" id="ARBA00022618"/>
    </source>
</evidence>
<comment type="subcellular location">
    <subcellularLocation>
        <location evidence="1">Cell membrane</location>
        <topology evidence="1">Single-pass membrane protein</topology>
    </subcellularLocation>
    <subcellularLocation>
        <location evidence="10">Cell membrane</location>
        <topology evidence="10">Single-pass type II membrane protein</topology>
    </subcellularLocation>
</comment>
<evidence type="ECO:0000256" key="9">
    <source>
        <dbReference type="ARBA" id="ARBA00023306"/>
    </source>
</evidence>
<dbReference type="NCBIfam" id="TIGR02801">
    <property type="entry name" value="tolR"/>
    <property type="match status" value="1"/>
</dbReference>
<keyword evidence="6 10" id="KW-0812">Transmembrane</keyword>
<dbReference type="RefSeq" id="WP_010940359.1">
    <property type="nucleotide sequence ID" value="NC_008751.1"/>
</dbReference>
<dbReference type="PANTHER" id="PTHR30558">
    <property type="entry name" value="EXBD MEMBRANE COMPONENT OF PMF-DRIVEN MACROMOLECULE IMPORT SYSTEM"/>
    <property type="match status" value="1"/>
</dbReference>